<dbReference type="InterPro" id="IPR002048">
    <property type="entry name" value="EF_hand_dom"/>
</dbReference>
<keyword evidence="2" id="KW-1133">Transmembrane helix</keyword>
<feature type="domain" description="EF-hand" evidence="3">
    <location>
        <begin position="95"/>
        <end position="130"/>
    </location>
</feature>
<organism evidence="4">
    <name type="scientific">Alexandrium monilatum</name>
    <dbReference type="NCBI Taxonomy" id="311494"/>
    <lineage>
        <taxon>Eukaryota</taxon>
        <taxon>Sar</taxon>
        <taxon>Alveolata</taxon>
        <taxon>Dinophyceae</taxon>
        <taxon>Gonyaulacales</taxon>
        <taxon>Pyrocystaceae</taxon>
        <taxon>Alexandrium</taxon>
    </lineage>
</organism>
<dbReference type="InterPro" id="IPR018247">
    <property type="entry name" value="EF_Hand_1_Ca_BS"/>
</dbReference>
<sequence length="282" mass="30370">MDRSPSTPSTVGRRPRSRPLVSVAVLGAIAVAALVGPWRLRNQDTAGLAVLAREGAGSLQGKETQEDEMLPGLVGAVRQALEAPKLLSAGGWRALVEKQLDMVFDEVDHDSSGKLNSAELHVAILLAYARLNQKLGSAALKPPGTRAVKELFGKGELTREAFKEVFMRKLMHKVATQAVATLLTRRLIVPTGGVALNVMSQQWRADNSLVNLLPKNFDLMDPEGTVMRSVKKVIADRVLSQLGRALGPLISMRVAAAIAQGTRIEDLIETSLRHLSAEGPQE</sequence>
<dbReference type="PROSITE" id="PS50222">
    <property type="entry name" value="EF_HAND_2"/>
    <property type="match status" value="1"/>
</dbReference>
<proteinExistence type="predicted"/>
<evidence type="ECO:0000256" key="2">
    <source>
        <dbReference type="SAM" id="Phobius"/>
    </source>
</evidence>
<protein>
    <recommendedName>
        <fullName evidence="3">EF-hand domain-containing protein</fullName>
    </recommendedName>
</protein>
<evidence type="ECO:0000256" key="1">
    <source>
        <dbReference type="ARBA" id="ARBA00022837"/>
    </source>
</evidence>
<evidence type="ECO:0000259" key="3">
    <source>
        <dbReference type="PROSITE" id="PS50222"/>
    </source>
</evidence>
<dbReference type="AlphaFoldDB" id="A0A7S4REA1"/>
<keyword evidence="2" id="KW-0472">Membrane</keyword>
<gene>
    <name evidence="4" type="ORF">AMON00008_LOCUS34206</name>
</gene>
<name>A0A7S4REA1_9DINO</name>
<dbReference type="GO" id="GO:0005509">
    <property type="term" value="F:calcium ion binding"/>
    <property type="evidence" value="ECO:0007669"/>
    <property type="project" value="InterPro"/>
</dbReference>
<evidence type="ECO:0000313" key="4">
    <source>
        <dbReference type="EMBL" id="CAE4611813.1"/>
    </source>
</evidence>
<dbReference type="InterPro" id="IPR011992">
    <property type="entry name" value="EF-hand-dom_pair"/>
</dbReference>
<dbReference type="EMBL" id="HBNR01048965">
    <property type="protein sequence ID" value="CAE4611813.1"/>
    <property type="molecule type" value="Transcribed_RNA"/>
</dbReference>
<keyword evidence="1" id="KW-0106">Calcium</keyword>
<keyword evidence="2" id="KW-0812">Transmembrane</keyword>
<accession>A0A7S4REA1</accession>
<dbReference type="SUPFAM" id="SSF47473">
    <property type="entry name" value="EF-hand"/>
    <property type="match status" value="1"/>
</dbReference>
<reference evidence="4" key="1">
    <citation type="submission" date="2021-01" db="EMBL/GenBank/DDBJ databases">
        <authorList>
            <person name="Corre E."/>
            <person name="Pelletier E."/>
            <person name="Niang G."/>
            <person name="Scheremetjew M."/>
            <person name="Finn R."/>
            <person name="Kale V."/>
            <person name="Holt S."/>
            <person name="Cochrane G."/>
            <person name="Meng A."/>
            <person name="Brown T."/>
            <person name="Cohen L."/>
        </authorList>
    </citation>
    <scope>NUCLEOTIDE SEQUENCE</scope>
    <source>
        <strain evidence="4">CCMP3105</strain>
    </source>
</reference>
<dbReference type="PROSITE" id="PS00018">
    <property type="entry name" value="EF_HAND_1"/>
    <property type="match status" value="1"/>
</dbReference>
<feature type="transmembrane region" description="Helical" evidence="2">
    <location>
        <begin position="20"/>
        <end position="40"/>
    </location>
</feature>